<evidence type="ECO:0000256" key="10">
    <source>
        <dbReference type="HAMAP-Rule" id="MF_00495"/>
    </source>
</evidence>
<comment type="function">
    <text evidence="10">Specifically catalyzes the dephosphorylation of 2-phosphoglycolate. Is involved in the dissimilation of the intracellular 2-phosphoglycolate formed during the DNA repair of 3'-phosphoglycolate ends, a major class of DNA lesions induced by oxidative stress.</text>
</comment>
<organism evidence="11 12">
    <name type="scientific">Sulfurifustis variabilis</name>
    <dbReference type="NCBI Taxonomy" id="1675686"/>
    <lineage>
        <taxon>Bacteria</taxon>
        <taxon>Pseudomonadati</taxon>
        <taxon>Pseudomonadota</taxon>
        <taxon>Gammaproteobacteria</taxon>
        <taxon>Acidiferrobacterales</taxon>
        <taxon>Acidiferrobacteraceae</taxon>
        <taxon>Sulfurifustis</taxon>
    </lineage>
</organism>
<dbReference type="SFLD" id="SFLDG01135">
    <property type="entry name" value="C1.5.6:_HAD__Beta-PGM__Phospha"/>
    <property type="match status" value="1"/>
</dbReference>
<dbReference type="FunFam" id="3.40.50.1000:FF:000022">
    <property type="entry name" value="Phosphoglycolate phosphatase"/>
    <property type="match status" value="1"/>
</dbReference>
<dbReference type="GO" id="GO:0005829">
    <property type="term" value="C:cytosol"/>
    <property type="evidence" value="ECO:0007669"/>
    <property type="project" value="TreeGrafter"/>
</dbReference>
<dbReference type="InterPro" id="IPR041492">
    <property type="entry name" value="HAD_2"/>
</dbReference>
<dbReference type="AlphaFoldDB" id="A0A1B4VCY8"/>
<keyword evidence="6 10" id="KW-0479">Metal-binding</keyword>
<keyword evidence="9 10" id="KW-0119">Carbohydrate metabolism</keyword>
<dbReference type="PRINTS" id="PR00413">
    <property type="entry name" value="HADHALOGNASE"/>
</dbReference>
<keyword evidence="7 10" id="KW-0378">Hydrolase</keyword>
<evidence type="ECO:0000256" key="4">
    <source>
        <dbReference type="ARBA" id="ARBA00006171"/>
    </source>
</evidence>
<feature type="active site" description="Nucleophile" evidence="10">
    <location>
        <position position="21"/>
    </location>
</feature>
<dbReference type="SUPFAM" id="SSF56784">
    <property type="entry name" value="HAD-like"/>
    <property type="match status" value="1"/>
</dbReference>
<evidence type="ECO:0000313" key="12">
    <source>
        <dbReference type="Proteomes" id="UP000218899"/>
    </source>
</evidence>
<dbReference type="EC" id="3.1.3.18" evidence="5 10"/>
<feature type="binding site" evidence="10">
    <location>
        <position position="184"/>
    </location>
    <ligand>
        <name>Mg(2+)</name>
        <dbReference type="ChEBI" id="CHEBI:18420"/>
    </ligand>
</feature>
<evidence type="ECO:0000256" key="5">
    <source>
        <dbReference type="ARBA" id="ARBA00013078"/>
    </source>
</evidence>
<accession>A0A1B4VCY8</accession>
<dbReference type="GO" id="GO:0006281">
    <property type="term" value="P:DNA repair"/>
    <property type="evidence" value="ECO:0007669"/>
    <property type="project" value="TreeGrafter"/>
</dbReference>
<comment type="pathway">
    <text evidence="3 10">Organic acid metabolism; glycolate biosynthesis; glycolate from 2-phosphoglycolate: step 1/1.</text>
</comment>
<evidence type="ECO:0000256" key="1">
    <source>
        <dbReference type="ARBA" id="ARBA00000830"/>
    </source>
</evidence>
<dbReference type="GO" id="GO:0005975">
    <property type="term" value="P:carbohydrate metabolic process"/>
    <property type="evidence" value="ECO:0007669"/>
    <property type="project" value="InterPro"/>
</dbReference>
<keyword evidence="8 10" id="KW-0460">Magnesium</keyword>
<protein>
    <recommendedName>
        <fullName evidence="5 10">Phosphoglycolate phosphatase</fullName>
        <shortName evidence="10">PGP</shortName>
        <shortName evidence="10">PGPase</shortName>
        <ecNumber evidence="5 10">3.1.3.18</ecNumber>
    </recommendedName>
</protein>
<comment type="similarity">
    <text evidence="4 10">Belongs to the HAD-like hydrolase superfamily. CbbY/CbbZ/Gph/YieH family.</text>
</comment>
<dbReference type="GO" id="GO:0008967">
    <property type="term" value="F:phosphoglycolate phosphatase activity"/>
    <property type="evidence" value="ECO:0007669"/>
    <property type="project" value="UniProtKB-UniRule"/>
</dbReference>
<feature type="binding site" evidence="10">
    <location>
        <position position="21"/>
    </location>
    <ligand>
        <name>Mg(2+)</name>
        <dbReference type="ChEBI" id="CHEBI:18420"/>
    </ligand>
</feature>
<evidence type="ECO:0000256" key="8">
    <source>
        <dbReference type="ARBA" id="ARBA00022842"/>
    </source>
</evidence>
<dbReference type="EMBL" id="AP014936">
    <property type="protein sequence ID" value="BAU49961.1"/>
    <property type="molecule type" value="Genomic_DNA"/>
</dbReference>
<evidence type="ECO:0000256" key="7">
    <source>
        <dbReference type="ARBA" id="ARBA00022801"/>
    </source>
</evidence>
<dbReference type="Gene3D" id="1.10.150.240">
    <property type="entry name" value="Putative phosphatase, domain 2"/>
    <property type="match status" value="1"/>
</dbReference>
<sequence length="235" mass="25591">MQMPAAAGARFPLAVKMIMIDLDGTLVDTAPDIADSANLMLADLGREPHPLDRIAEWIGNGVSRLVKRALTGEMWAEPDAPLFEQAIARFRHHYGERVAAKSRPFPGVVDGLEELARARFRLACITNKAGAFTRPLLDALDLSRYFELVLSGDSLPKKKPDPLPLLHACEHFGIRPEQGLLVGDSGNDVKAARAAGMHVVCVSYGYNHGQDVRELNPDAVIESLGDLPRLVTLVL</sequence>
<dbReference type="Pfam" id="PF13419">
    <property type="entry name" value="HAD_2"/>
    <property type="match status" value="1"/>
</dbReference>
<evidence type="ECO:0000256" key="3">
    <source>
        <dbReference type="ARBA" id="ARBA00004818"/>
    </source>
</evidence>
<gene>
    <name evidence="11" type="ORF">SVA_3425</name>
</gene>
<dbReference type="KEGG" id="sva:SVA_3425"/>
<evidence type="ECO:0000256" key="9">
    <source>
        <dbReference type="ARBA" id="ARBA00023277"/>
    </source>
</evidence>
<proteinExistence type="inferred from homology"/>
<dbReference type="InterPro" id="IPR006439">
    <property type="entry name" value="HAD-SF_hydro_IA"/>
</dbReference>
<dbReference type="InterPro" id="IPR037512">
    <property type="entry name" value="PGPase_prok"/>
</dbReference>
<dbReference type="SFLD" id="SFLDG01129">
    <property type="entry name" value="C1.5:_HAD__Beta-PGM__Phosphata"/>
    <property type="match status" value="1"/>
</dbReference>
<dbReference type="GO" id="GO:0046295">
    <property type="term" value="P:glycolate biosynthetic process"/>
    <property type="evidence" value="ECO:0007669"/>
    <property type="project" value="UniProtKB-UniRule"/>
</dbReference>
<dbReference type="InterPro" id="IPR050155">
    <property type="entry name" value="HAD-like_hydrolase_sf"/>
</dbReference>
<dbReference type="SFLD" id="SFLDS00003">
    <property type="entry name" value="Haloacid_Dehalogenase"/>
    <property type="match status" value="1"/>
</dbReference>
<evidence type="ECO:0000256" key="6">
    <source>
        <dbReference type="ARBA" id="ARBA00022723"/>
    </source>
</evidence>
<dbReference type="Proteomes" id="UP000218899">
    <property type="component" value="Chromosome"/>
</dbReference>
<comment type="cofactor">
    <cofactor evidence="2 10">
        <name>Mg(2+)</name>
        <dbReference type="ChEBI" id="CHEBI:18420"/>
    </cofactor>
</comment>
<evidence type="ECO:0000256" key="2">
    <source>
        <dbReference type="ARBA" id="ARBA00001946"/>
    </source>
</evidence>
<dbReference type="PANTHER" id="PTHR43434">
    <property type="entry name" value="PHOSPHOGLYCOLATE PHOSPHATASE"/>
    <property type="match status" value="1"/>
</dbReference>
<dbReference type="NCBIfam" id="TIGR01549">
    <property type="entry name" value="HAD-SF-IA-v1"/>
    <property type="match status" value="1"/>
</dbReference>
<dbReference type="CDD" id="cd16417">
    <property type="entry name" value="HAD_PGPase"/>
    <property type="match status" value="1"/>
</dbReference>
<dbReference type="GO" id="GO:0046872">
    <property type="term" value="F:metal ion binding"/>
    <property type="evidence" value="ECO:0007669"/>
    <property type="project" value="UniProtKB-KW"/>
</dbReference>
<dbReference type="InterPro" id="IPR023214">
    <property type="entry name" value="HAD_sf"/>
</dbReference>
<dbReference type="NCBIfam" id="TIGR01509">
    <property type="entry name" value="HAD-SF-IA-v3"/>
    <property type="match status" value="1"/>
</dbReference>
<dbReference type="HAMAP" id="MF_00495">
    <property type="entry name" value="GPH_hydrolase_bact"/>
    <property type="match status" value="1"/>
</dbReference>
<dbReference type="InterPro" id="IPR036412">
    <property type="entry name" value="HAD-like_sf"/>
</dbReference>
<dbReference type="NCBIfam" id="NF009695">
    <property type="entry name" value="PRK13222.1-2"/>
    <property type="match status" value="1"/>
</dbReference>
<dbReference type="InterPro" id="IPR023198">
    <property type="entry name" value="PGP-like_dom2"/>
</dbReference>
<reference evidence="11 12" key="1">
    <citation type="submission" date="2015-08" db="EMBL/GenBank/DDBJ databases">
        <title>Complete genome sequence of Sulfurifustis variabilis.</title>
        <authorList>
            <person name="Miura A."/>
            <person name="Kojima H."/>
            <person name="Fukui M."/>
        </authorList>
    </citation>
    <scope>NUCLEOTIDE SEQUENCE [LARGE SCALE GENOMIC DNA]</scope>
    <source>
        <strain evidence="12">skN76</strain>
    </source>
</reference>
<dbReference type="Gene3D" id="3.40.50.1000">
    <property type="entry name" value="HAD superfamily/HAD-like"/>
    <property type="match status" value="1"/>
</dbReference>
<name>A0A1B4VCY8_9GAMM</name>
<evidence type="ECO:0000313" key="11">
    <source>
        <dbReference type="EMBL" id="BAU49961.1"/>
    </source>
</evidence>
<dbReference type="UniPathway" id="UPA00865">
    <property type="reaction ID" value="UER00834"/>
</dbReference>
<keyword evidence="12" id="KW-1185">Reference proteome</keyword>
<dbReference type="PANTHER" id="PTHR43434:SF1">
    <property type="entry name" value="PHOSPHOGLYCOLATE PHOSPHATASE"/>
    <property type="match status" value="1"/>
</dbReference>
<feature type="binding site" evidence="10">
    <location>
        <position position="23"/>
    </location>
    <ligand>
        <name>Mg(2+)</name>
        <dbReference type="ChEBI" id="CHEBI:18420"/>
    </ligand>
</feature>
<dbReference type="NCBIfam" id="TIGR01449">
    <property type="entry name" value="PGP_bact"/>
    <property type="match status" value="1"/>
</dbReference>
<comment type="catalytic activity">
    <reaction evidence="1 10">
        <text>2-phosphoglycolate + H2O = glycolate + phosphate</text>
        <dbReference type="Rhea" id="RHEA:14369"/>
        <dbReference type="ChEBI" id="CHEBI:15377"/>
        <dbReference type="ChEBI" id="CHEBI:29805"/>
        <dbReference type="ChEBI" id="CHEBI:43474"/>
        <dbReference type="ChEBI" id="CHEBI:58033"/>
        <dbReference type="EC" id="3.1.3.18"/>
    </reaction>
</comment>